<sequence>MNNNMDFEYLSFNEQDDSDELTGEVTVSLTLMMRARYEYSPAAMEIDEDLTEGLSHNETDLTEKQTIL</sequence>
<keyword evidence="2" id="KW-1185">Reference proteome</keyword>
<gene>
    <name evidence="1" type="ORF">INT48_005860</name>
</gene>
<evidence type="ECO:0000313" key="1">
    <source>
        <dbReference type="EMBL" id="KAG2233116.1"/>
    </source>
</evidence>
<reference evidence="1" key="1">
    <citation type="submission" date="2021-01" db="EMBL/GenBank/DDBJ databases">
        <title>Metabolic potential, ecology and presence of endohyphal bacteria is reflected in genomic diversity of Mucoromycotina.</title>
        <authorList>
            <person name="Muszewska A."/>
            <person name="Okrasinska A."/>
            <person name="Steczkiewicz K."/>
            <person name="Drgas O."/>
            <person name="Orlowska M."/>
            <person name="Perlinska-Lenart U."/>
            <person name="Aleksandrzak-Piekarczyk T."/>
            <person name="Szatraj K."/>
            <person name="Zielenkiewicz U."/>
            <person name="Pilsyk S."/>
            <person name="Malc E."/>
            <person name="Mieczkowski P."/>
            <person name="Kruszewska J.S."/>
            <person name="Biernat P."/>
            <person name="Pawlowska J."/>
        </authorList>
    </citation>
    <scope>NUCLEOTIDE SEQUENCE</scope>
    <source>
        <strain evidence="1">WA0000018081</strain>
    </source>
</reference>
<proteinExistence type="predicted"/>
<name>A0A8H7SRP6_9FUNG</name>
<organism evidence="1 2">
    <name type="scientific">Thamnidium elegans</name>
    <dbReference type="NCBI Taxonomy" id="101142"/>
    <lineage>
        <taxon>Eukaryota</taxon>
        <taxon>Fungi</taxon>
        <taxon>Fungi incertae sedis</taxon>
        <taxon>Mucoromycota</taxon>
        <taxon>Mucoromycotina</taxon>
        <taxon>Mucoromycetes</taxon>
        <taxon>Mucorales</taxon>
        <taxon>Mucorineae</taxon>
        <taxon>Mucoraceae</taxon>
        <taxon>Thamnidium</taxon>
    </lineage>
</organism>
<evidence type="ECO:0000313" key="2">
    <source>
        <dbReference type="Proteomes" id="UP000613177"/>
    </source>
</evidence>
<dbReference type="AlphaFoldDB" id="A0A8H7SRP6"/>
<comment type="caution">
    <text evidence="1">The sequence shown here is derived from an EMBL/GenBank/DDBJ whole genome shotgun (WGS) entry which is preliminary data.</text>
</comment>
<accession>A0A8H7SRP6</accession>
<dbReference type="EMBL" id="JAEPRE010000089">
    <property type="protein sequence ID" value="KAG2233116.1"/>
    <property type="molecule type" value="Genomic_DNA"/>
</dbReference>
<protein>
    <submittedName>
        <fullName evidence="1">Uncharacterized protein</fullName>
    </submittedName>
</protein>
<dbReference type="Proteomes" id="UP000613177">
    <property type="component" value="Unassembled WGS sequence"/>
</dbReference>